<dbReference type="SMART" id="SM00271">
    <property type="entry name" value="DnaJ"/>
    <property type="match status" value="1"/>
</dbReference>
<dbReference type="InterPro" id="IPR001623">
    <property type="entry name" value="DnaJ_domain"/>
</dbReference>
<dbReference type="PRINTS" id="PR00625">
    <property type="entry name" value="JDOMAIN"/>
</dbReference>
<keyword evidence="8" id="KW-1185">Reference proteome</keyword>
<dbReference type="CDD" id="cd06257">
    <property type="entry name" value="DnaJ"/>
    <property type="match status" value="1"/>
</dbReference>
<evidence type="ECO:0000256" key="1">
    <source>
        <dbReference type="ARBA" id="ARBA00004635"/>
    </source>
</evidence>
<organism evidence="7 8">
    <name type="scientific">Oreochromis niloticus</name>
    <name type="common">Nile tilapia</name>
    <name type="synonym">Tilapia nilotica</name>
    <dbReference type="NCBI Taxonomy" id="8128"/>
    <lineage>
        <taxon>Eukaryota</taxon>
        <taxon>Metazoa</taxon>
        <taxon>Chordata</taxon>
        <taxon>Craniata</taxon>
        <taxon>Vertebrata</taxon>
        <taxon>Euteleostomi</taxon>
        <taxon>Actinopterygii</taxon>
        <taxon>Neopterygii</taxon>
        <taxon>Teleostei</taxon>
        <taxon>Neoteleostei</taxon>
        <taxon>Acanthomorphata</taxon>
        <taxon>Ovalentaria</taxon>
        <taxon>Cichlomorphae</taxon>
        <taxon>Cichliformes</taxon>
        <taxon>Cichlidae</taxon>
        <taxon>African cichlids</taxon>
        <taxon>Pseudocrenilabrinae</taxon>
        <taxon>Oreochromini</taxon>
        <taxon>Oreochromis</taxon>
    </lineage>
</organism>
<dbReference type="InterPro" id="IPR036869">
    <property type="entry name" value="J_dom_sf"/>
</dbReference>
<evidence type="ECO:0000256" key="4">
    <source>
        <dbReference type="ARBA" id="ARBA00023186"/>
    </source>
</evidence>
<dbReference type="GO" id="GO:0005737">
    <property type="term" value="C:cytoplasm"/>
    <property type="evidence" value="ECO:0007669"/>
    <property type="project" value="UniProtKB-ARBA"/>
</dbReference>
<evidence type="ECO:0000313" key="7">
    <source>
        <dbReference type="Ensembl" id="ENSONIP00000071906.1"/>
    </source>
</evidence>
<dbReference type="PROSITE" id="PS00636">
    <property type="entry name" value="DNAJ_1"/>
    <property type="match status" value="1"/>
</dbReference>
<dbReference type="GO" id="GO:0016020">
    <property type="term" value="C:membrane"/>
    <property type="evidence" value="ECO:0007669"/>
    <property type="project" value="UniProtKB-SubCell"/>
</dbReference>
<dbReference type="PANTHER" id="PTHR44027">
    <property type="entry name" value="DNAJ HOMOLOG SUBFAMILY C MEMBER 5 HOMOLOG"/>
    <property type="match status" value="1"/>
</dbReference>
<dbReference type="PANTHER" id="PTHR44027:SF2">
    <property type="entry name" value="DNAJ HOMOLOG SUBFAMILY C MEMBER 5G"/>
    <property type="match status" value="1"/>
</dbReference>
<dbReference type="Proteomes" id="UP000005207">
    <property type="component" value="Linkage group LG19"/>
</dbReference>
<reference evidence="7" key="3">
    <citation type="submission" date="2025-09" db="UniProtKB">
        <authorList>
            <consortium name="Ensembl"/>
        </authorList>
    </citation>
    <scope>IDENTIFICATION</scope>
</reference>
<dbReference type="PROSITE" id="PS50076">
    <property type="entry name" value="DNAJ_2"/>
    <property type="match status" value="1"/>
</dbReference>
<keyword evidence="3" id="KW-0564">Palmitate</keyword>
<accession>A0A669ELF0</accession>
<keyword evidence="5" id="KW-0449">Lipoprotein</keyword>
<evidence type="ECO:0000313" key="8">
    <source>
        <dbReference type="Proteomes" id="UP000005207"/>
    </source>
</evidence>
<keyword evidence="4" id="KW-0143">Chaperone</keyword>
<name>A0A669ELF0_ORENI</name>
<dbReference type="InterPro" id="IPR018253">
    <property type="entry name" value="DnaJ_domain_CS"/>
</dbReference>
<evidence type="ECO:0000256" key="3">
    <source>
        <dbReference type="ARBA" id="ARBA00023139"/>
    </source>
</evidence>
<reference evidence="8" key="1">
    <citation type="submission" date="2012-01" db="EMBL/GenBank/DDBJ databases">
        <title>The Genome Sequence of Oreochromis niloticus (Nile Tilapia).</title>
        <authorList>
            <consortium name="Broad Institute Genome Assembly Team"/>
            <consortium name="Broad Institute Sequencing Platform"/>
            <person name="Di Palma F."/>
            <person name="Johnson J."/>
            <person name="Lander E.S."/>
            <person name="Lindblad-Toh K."/>
        </authorList>
    </citation>
    <scope>NUCLEOTIDE SEQUENCE [LARGE SCALE GENOMIC DNA]</scope>
</reference>
<evidence type="ECO:0000259" key="6">
    <source>
        <dbReference type="PROSITE" id="PS50076"/>
    </source>
</evidence>
<dbReference type="Ensembl" id="ENSONIT00000076341.1">
    <property type="protein sequence ID" value="ENSONIP00000071906.1"/>
    <property type="gene ID" value="ENSONIG00000000597.2"/>
</dbReference>
<dbReference type="FunFam" id="1.10.287.110:FF:000017">
    <property type="entry name" value="dnaJ homolog subfamily C member 5"/>
    <property type="match status" value="1"/>
</dbReference>
<gene>
    <name evidence="7" type="primary">dnajc5gb</name>
</gene>
<evidence type="ECO:0000256" key="2">
    <source>
        <dbReference type="ARBA" id="ARBA00023136"/>
    </source>
</evidence>
<proteinExistence type="predicted"/>
<evidence type="ECO:0000256" key="5">
    <source>
        <dbReference type="ARBA" id="ARBA00023288"/>
    </source>
</evidence>
<dbReference type="Gene3D" id="1.10.287.110">
    <property type="entry name" value="DnaJ domain"/>
    <property type="match status" value="1"/>
</dbReference>
<dbReference type="Pfam" id="PF00226">
    <property type="entry name" value="DnaJ"/>
    <property type="match status" value="1"/>
</dbReference>
<dbReference type="InParanoid" id="A0A669ELF0"/>
<keyword evidence="2" id="KW-0472">Membrane</keyword>
<feature type="domain" description="J" evidence="6">
    <location>
        <begin position="17"/>
        <end position="82"/>
    </location>
</feature>
<dbReference type="InterPro" id="IPR051434">
    <property type="entry name" value="DnaJ_C_subfamily_member5"/>
</dbReference>
<reference evidence="7" key="2">
    <citation type="submission" date="2025-08" db="UniProtKB">
        <authorList>
            <consortium name="Ensembl"/>
        </authorList>
    </citation>
    <scope>IDENTIFICATION</scope>
</reference>
<dbReference type="GeneTree" id="ENSGT00940000164252"/>
<comment type="subcellular location">
    <subcellularLocation>
        <location evidence="1">Membrane</location>
        <topology evidence="1">Lipid-anchor</topology>
    </subcellularLocation>
</comment>
<dbReference type="SUPFAM" id="SSF46565">
    <property type="entry name" value="Chaperone J-domain"/>
    <property type="match status" value="1"/>
</dbReference>
<sequence length="233" mass="26455">MEDPNRPQRKMSTTGESLYKLLGVEKGASPDELKRAYRKMALRYHPDKNPDNPEAAEKFKEINNAHSILTDVDKRGIYDQYGSMGLSVAEQFGEEGVKYYFLMSKCWFKTLFVCCTIFTCCCCCLCCCCCCGKCKPHDEEDNFVYMDPEDLEAQIREQDAADHPVIVIQPNSSDAAIHSGKVLIRLQVTFTCCQLPAALCCLLQLLDLIVVFHCGRFFFFCMPISCPRIKSLM</sequence>
<dbReference type="AlphaFoldDB" id="A0A669ELF0"/>
<protein>
    <submittedName>
        <fullName evidence="7">DnaJ (Hsp40) homolog, subfamily C, member 5 gamma b</fullName>
    </submittedName>
</protein>